<feature type="region of interest" description="Disordered" evidence="3">
    <location>
        <begin position="952"/>
        <end position="978"/>
    </location>
</feature>
<evidence type="ECO:0000256" key="3">
    <source>
        <dbReference type="SAM" id="MobiDB-lite"/>
    </source>
</evidence>
<feature type="coiled-coil region" evidence="2">
    <location>
        <begin position="360"/>
        <end position="394"/>
    </location>
</feature>
<dbReference type="GO" id="GO:0003676">
    <property type="term" value="F:nucleic acid binding"/>
    <property type="evidence" value="ECO:0007669"/>
    <property type="project" value="InterPro"/>
</dbReference>
<dbReference type="InterPro" id="IPR012337">
    <property type="entry name" value="RNaseH-like_sf"/>
</dbReference>
<proteinExistence type="predicted"/>
<evidence type="ECO:0000259" key="4">
    <source>
        <dbReference type="PROSITE" id="PS50158"/>
    </source>
</evidence>
<feature type="region of interest" description="Disordered" evidence="3">
    <location>
        <begin position="550"/>
        <end position="580"/>
    </location>
</feature>
<dbReference type="InterPro" id="IPR036397">
    <property type="entry name" value="RNaseH_sf"/>
</dbReference>
<dbReference type="PROSITE" id="PS50158">
    <property type="entry name" value="ZF_CCHC"/>
    <property type="match status" value="1"/>
</dbReference>
<evidence type="ECO:0000313" key="6">
    <source>
        <dbReference type="EMBL" id="GEY77665.1"/>
    </source>
</evidence>
<comment type="caution">
    <text evidence="6">The sequence shown here is derived from an EMBL/GenBank/DDBJ whole genome shotgun (WGS) entry which is preliminary data.</text>
</comment>
<dbReference type="InterPro" id="IPR036875">
    <property type="entry name" value="Znf_CCHC_sf"/>
</dbReference>
<dbReference type="SUPFAM" id="SSF53098">
    <property type="entry name" value="Ribonuclease H-like"/>
    <property type="match status" value="1"/>
</dbReference>
<feature type="domain" description="Integrase catalytic" evidence="5">
    <location>
        <begin position="696"/>
        <end position="791"/>
    </location>
</feature>
<reference evidence="6" key="1">
    <citation type="journal article" date="2019" name="Sci. Rep.">
        <title>Draft genome of Tanacetum cinerariifolium, the natural source of mosquito coil.</title>
        <authorList>
            <person name="Yamashiro T."/>
            <person name="Shiraishi A."/>
            <person name="Satake H."/>
            <person name="Nakayama K."/>
        </authorList>
    </citation>
    <scope>NUCLEOTIDE SEQUENCE</scope>
</reference>
<evidence type="ECO:0000259" key="5">
    <source>
        <dbReference type="PROSITE" id="PS50994"/>
    </source>
</evidence>
<evidence type="ECO:0000256" key="1">
    <source>
        <dbReference type="PROSITE-ProRule" id="PRU00047"/>
    </source>
</evidence>
<keyword evidence="1" id="KW-0862">Zinc</keyword>
<organism evidence="6">
    <name type="scientific">Tanacetum cinerariifolium</name>
    <name type="common">Dalmatian daisy</name>
    <name type="synonym">Chrysanthemum cinerariifolium</name>
    <dbReference type="NCBI Taxonomy" id="118510"/>
    <lineage>
        <taxon>Eukaryota</taxon>
        <taxon>Viridiplantae</taxon>
        <taxon>Streptophyta</taxon>
        <taxon>Embryophyta</taxon>
        <taxon>Tracheophyta</taxon>
        <taxon>Spermatophyta</taxon>
        <taxon>Magnoliopsida</taxon>
        <taxon>eudicotyledons</taxon>
        <taxon>Gunneridae</taxon>
        <taxon>Pentapetalae</taxon>
        <taxon>asterids</taxon>
        <taxon>campanulids</taxon>
        <taxon>Asterales</taxon>
        <taxon>Asteraceae</taxon>
        <taxon>Asteroideae</taxon>
        <taxon>Anthemideae</taxon>
        <taxon>Anthemidinae</taxon>
        <taxon>Tanacetum</taxon>
    </lineage>
</organism>
<feature type="domain" description="CCHC-type" evidence="4">
    <location>
        <begin position="264"/>
        <end position="279"/>
    </location>
</feature>
<dbReference type="Pfam" id="PF07727">
    <property type="entry name" value="RVT_2"/>
    <property type="match status" value="1"/>
</dbReference>
<feature type="non-terminal residue" evidence="6">
    <location>
        <position position="1582"/>
    </location>
</feature>
<dbReference type="SMART" id="SM00343">
    <property type="entry name" value="ZnF_C2HC"/>
    <property type="match status" value="2"/>
</dbReference>
<dbReference type="GO" id="GO:0008270">
    <property type="term" value="F:zinc ion binding"/>
    <property type="evidence" value="ECO:0007669"/>
    <property type="project" value="UniProtKB-KW"/>
</dbReference>
<dbReference type="Pfam" id="PF25597">
    <property type="entry name" value="SH3_retrovirus"/>
    <property type="match status" value="1"/>
</dbReference>
<dbReference type="InterPro" id="IPR013103">
    <property type="entry name" value="RVT_2"/>
</dbReference>
<name>A0A699I0S5_TANCI</name>
<gene>
    <name evidence="6" type="ORF">Tci_449639</name>
</gene>
<dbReference type="SUPFAM" id="SSF56672">
    <property type="entry name" value="DNA/RNA polymerases"/>
    <property type="match status" value="1"/>
</dbReference>
<dbReference type="SUPFAM" id="SSF57756">
    <property type="entry name" value="Retrovirus zinc finger-like domains"/>
    <property type="match status" value="1"/>
</dbReference>
<dbReference type="Gene3D" id="3.30.420.10">
    <property type="entry name" value="Ribonuclease H-like superfamily/Ribonuclease H"/>
    <property type="match status" value="1"/>
</dbReference>
<feature type="compositionally biased region" description="Basic and acidic residues" evidence="3">
    <location>
        <begin position="961"/>
        <end position="978"/>
    </location>
</feature>
<keyword evidence="2" id="KW-0175">Coiled coil</keyword>
<protein>
    <submittedName>
        <fullName evidence="6">Uncharacterized protein</fullName>
    </submittedName>
</protein>
<dbReference type="InterPro" id="IPR001584">
    <property type="entry name" value="Integrase_cat-core"/>
</dbReference>
<dbReference type="InterPro" id="IPR043502">
    <property type="entry name" value="DNA/RNA_pol_sf"/>
</dbReference>
<sequence length="1582" mass="176859">MLSKDLTSVILNGDSPVPTRIVDGVLQPVAPTTVEQRLARKNELKARGTLLMALPDKHQLKFNSHKDAKTLMEAIEKRFAGNTKTKKVQKTLLKQQFKNLLVPILKTHTLFWRNKADLEEQSLDDLFNSLKICETKVKQSSSSCTSSQNLAFVSSTHTDSTTDSVSAAASIFPACVKLPASPLPNVNSLSNAVIYSFFSSQSTSPQLDNKDLKQIDIDDLEEIDLRWQMDMLTMRGRRFLQKTGRNLGANGPTSLGFDMSKVECYNCHRKGHFARECRSLKDPIRPGAAEPQRRTVPSYQVEEEPVNIALMAFSSNSSSDNETGLESVEATLLVYKQNDSVFEENIKLLNIKVQLRDTALVTLRQKLEKAEQERDDLKRKLEKFQTSSKNLTDLLASQTNEKTRLGYNSQVFTHAMFDCANYYSSESDCETWHPSNLYDRFQPAAATPASASPTSTGSGKRRNRKTCFVYKSVDHLIKDCDYHAKKMAPPTHRNYAHRGTNKQYASLRHKKPQKHMVPTAVLTQSKLVLNTAVRPVSAAVPRFMVTKPRNAHQIVTKSKSPISRHIPHSPSPKTSNSPPRVTAVQAPVVSAAQGNQGTWGTCPIYLTLRSLMEDMLLLELTPRVVRLLPDESQVLLRVPRENNMYNVNLKNIVPFGDLTCLFAKETLDESNKWHRRLAHINFKTINKLVFCLATKDETTPILKTFLTGLEYQLSLKGIKMEFSVPRTPQQNGIAERKNMTLIEAARTMLADSLLSIPFWAEAVNTACYVQNRVLVTKPHNKTPYELLHGRTPSIGFMRPFGCPVTILNTFDPLGKFQGKVDEGILVGYSVCSKAFRVFNSRTRIIQETLHVNFLENKPIVASTGPTWLFDINSLTRTMNYHLVHAGNQSNLGASFQEKFDAEKAGEEVDQSFMLFPVWSVGFINPQNNAEDAAFDGKEHDFDVKKPESKVILSPSSCAQSKEQDDKTKKEAKGKSHVESVKGYRDLNAEFKDCSNNSSNEVNVAGSTVPTVGQNSFNSTNTVSAAGTSSDAVSPTYGKSSFIDASQLPDDLDMPGLEAITYSDDEDVVGVEADLNNLESSIPLSPILTTRIHKDHHISHIIGDLSSTTQTRSMTKAVQDQGGLSQMFGNDFHTCMFACFLSQEEPKRVLVDLPYGKREIGTKWVYRNKKDERGIVIRNKARLVAQGHTQEEGIDYEEVFALVARIEAIRLFLAYASFMGFMVYQMDVKSAFLYGTIEEEVYVCQPLGFEDPDHPDKVYKVVKALYGLYQAPRACQDKYIAEILRKFRITEGKSASTPIDTEKPLLKDPDGEDVDVHTYRSMIGSLIYITSSRPDIMFAVCACAHFQVTPKALHLHAIKRIFRYLKGKPYLGLWYLKDSPFDLVAYLNSDYAGASLDIKFTTGGCQFLRCRLISWQCKKQTVVATSFTEAEYVAASSCCARTDDVTRLQALVDKKKVVITVATIRDALHLDDAEGVDCLPNEEIFAELARMSCEKPSTKLTFYKAFFSSQWKFLIHTILQLMSAKRTSWNEFNSPMASAVICLSTGVETPLFEGMLVGVIEEGCDVEEQVQDVAADTAAQGAD</sequence>
<dbReference type="GO" id="GO:0015074">
    <property type="term" value="P:DNA integration"/>
    <property type="evidence" value="ECO:0007669"/>
    <property type="project" value="InterPro"/>
</dbReference>
<keyword evidence="1" id="KW-0863">Zinc-finger</keyword>
<dbReference type="InterPro" id="IPR057670">
    <property type="entry name" value="SH3_retrovirus"/>
</dbReference>
<dbReference type="PANTHER" id="PTHR11439:SF495">
    <property type="entry name" value="REVERSE TRANSCRIPTASE, RNA-DEPENDENT DNA POLYMERASE-RELATED"/>
    <property type="match status" value="1"/>
</dbReference>
<dbReference type="Gene3D" id="4.10.60.10">
    <property type="entry name" value="Zinc finger, CCHC-type"/>
    <property type="match status" value="1"/>
</dbReference>
<dbReference type="EMBL" id="BKCJ010208660">
    <property type="protein sequence ID" value="GEY77665.1"/>
    <property type="molecule type" value="Genomic_DNA"/>
</dbReference>
<dbReference type="PANTHER" id="PTHR11439">
    <property type="entry name" value="GAG-POL-RELATED RETROTRANSPOSON"/>
    <property type="match status" value="1"/>
</dbReference>
<evidence type="ECO:0000256" key="2">
    <source>
        <dbReference type="SAM" id="Coils"/>
    </source>
</evidence>
<accession>A0A699I0S5</accession>
<dbReference type="CDD" id="cd09272">
    <property type="entry name" value="RNase_HI_RT_Ty1"/>
    <property type="match status" value="1"/>
</dbReference>
<dbReference type="InterPro" id="IPR001878">
    <property type="entry name" value="Znf_CCHC"/>
</dbReference>
<dbReference type="PROSITE" id="PS50994">
    <property type="entry name" value="INTEGRASE"/>
    <property type="match status" value="1"/>
</dbReference>
<keyword evidence="1" id="KW-0479">Metal-binding</keyword>